<dbReference type="PROSITE" id="PS51781">
    <property type="entry name" value="SH3B"/>
    <property type="match status" value="1"/>
</dbReference>
<gene>
    <name evidence="3" type="ORF">ANTHELSMS3_03180</name>
</gene>
<feature type="chain" id="PRO_5012239867" evidence="1">
    <location>
        <begin position="20"/>
        <end position="109"/>
    </location>
</feature>
<evidence type="ECO:0000259" key="2">
    <source>
        <dbReference type="PROSITE" id="PS51781"/>
    </source>
</evidence>
<keyword evidence="1" id="KW-0732">Signal</keyword>
<evidence type="ECO:0000256" key="1">
    <source>
        <dbReference type="SAM" id="SignalP"/>
    </source>
</evidence>
<dbReference type="EMBL" id="CP022540">
    <property type="protein sequence ID" value="ASP21830.1"/>
    <property type="molecule type" value="Genomic_DNA"/>
</dbReference>
<feature type="domain" description="SH3b" evidence="2">
    <location>
        <begin position="22"/>
        <end position="84"/>
    </location>
</feature>
<dbReference type="OrthoDB" id="8457065at2"/>
<dbReference type="RefSeq" id="WP_094035685.1">
    <property type="nucleotide sequence ID" value="NZ_CP022540.1"/>
</dbReference>
<protein>
    <submittedName>
        <fullName evidence="3">Bacterial SH3 domain protein</fullName>
    </submittedName>
</protein>
<name>A0A222E6T8_9RHOB</name>
<accession>A0A222E6T8</accession>
<sequence length="109" mass="12544">MKKFILSAVLAAAAMTASAASATQAWIGDYHLNARSGPGTNYHKLGTFNPCTPVHVVAYNHGWAKVYFNHKYYWVSAKYLQGQSCHWAPKKKHHKKHYNQKRHNQHYNY</sequence>
<evidence type="ECO:0000313" key="3">
    <source>
        <dbReference type="EMBL" id="ASP21830.1"/>
    </source>
</evidence>
<keyword evidence="4" id="KW-1185">Reference proteome</keyword>
<feature type="signal peptide" evidence="1">
    <location>
        <begin position="1"/>
        <end position="19"/>
    </location>
</feature>
<evidence type="ECO:0000313" key="4">
    <source>
        <dbReference type="Proteomes" id="UP000203589"/>
    </source>
</evidence>
<dbReference type="SMART" id="SM00287">
    <property type="entry name" value="SH3b"/>
    <property type="match status" value="1"/>
</dbReference>
<dbReference type="KEGG" id="aht:ANTHELSMS3_03180"/>
<reference evidence="3 4" key="1">
    <citation type="submission" date="2017-07" db="EMBL/GenBank/DDBJ databases">
        <title>Genome Sequence of Antarctobacter heliothermus Strain SMS3 Isolated from a culture of the Diatom Skeletonema marinoi.</title>
        <authorList>
            <person name="Topel M."/>
            <person name="Pinder M.I.M."/>
            <person name="Johansson O.N."/>
            <person name="Kourtchenko O."/>
            <person name="Godhe A."/>
            <person name="Clarke A.K."/>
        </authorList>
    </citation>
    <scope>NUCLEOTIDE SEQUENCE [LARGE SCALE GENOMIC DNA]</scope>
    <source>
        <strain evidence="3 4">SMS3</strain>
    </source>
</reference>
<dbReference type="InterPro" id="IPR003646">
    <property type="entry name" value="SH3-like_bac-type"/>
</dbReference>
<dbReference type="Proteomes" id="UP000203589">
    <property type="component" value="Chromosome"/>
</dbReference>
<dbReference type="Pfam" id="PF08239">
    <property type="entry name" value="SH3_3"/>
    <property type="match status" value="1"/>
</dbReference>
<proteinExistence type="predicted"/>
<dbReference type="AlphaFoldDB" id="A0A222E6T8"/>
<organism evidence="3 4">
    <name type="scientific">Antarctobacter heliothermus</name>
    <dbReference type="NCBI Taxonomy" id="74033"/>
    <lineage>
        <taxon>Bacteria</taxon>
        <taxon>Pseudomonadati</taxon>
        <taxon>Pseudomonadota</taxon>
        <taxon>Alphaproteobacteria</taxon>
        <taxon>Rhodobacterales</taxon>
        <taxon>Roseobacteraceae</taxon>
        <taxon>Antarctobacter</taxon>
    </lineage>
</organism>
<dbReference type="Gene3D" id="2.30.30.40">
    <property type="entry name" value="SH3 Domains"/>
    <property type="match status" value="1"/>
</dbReference>